<organism evidence="6 7">
    <name type="scientific">Sphagnum troendelagicum</name>
    <dbReference type="NCBI Taxonomy" id="128251"/>
    <lineage>
        <taxon>Eukaryota</taxon>
        <taxon>Viridiplantae</taxon>
        <taxon>Streptophyta</taxon>
        <taxon>Embryophyta</taxon>
        <taxon>Bryophyta</taxon>
        <taxon>Sphagnophytina</taxon>
        <taxon>Sphagnopsida</taxon>
        <taxon>Sphagnales</taxon>
        <taxon>Sphagnaceae</taxon>
        <taxon>Sphagnum</taxon>
    </lineage>
</organism>
<proteinExistence type="inferred from homology"/>
<keyword evidence="2" id="KW-0645">Protease</keyword>
<protein>
    <recommendedName>
        <fullName evidence="5">Ubiquitin-like protease family profile domain-containing protein</fullName>
    </recommendedName>
</protein>
<feature type="domain" description="Ubiquitin-like protease family profile" evidence="5">
    <location>
        <begin position="15"/>
        <end position="185"/>
    </location>
</feature>
<evidence type="ECO:0000256" key="3">
    <source>
        <dbReference type="ARBA" id="ARBA00022801"/>
    </source>
</evidence>
<dbReference type="Gene3D" id="3.40.395.10">
    <property type="entry name" value="Adenoviral Proteinase, Chain A"/>
    <property type="match status" value="1"/>
</dbReference>
<keyword evidence="3" id="KW-0378">Hydrolase</keyword>
<gene>
    <name evidence="6" type="ORF">CSSPTR1EN2_LOCUS7992</name>
</gene>
<dbReference type="SUPFAM" id="SSF54001">
    <property type="entry name" value="Cysteine proteinases"/>
    <property type="match status" value="1"/>
</dbReference>
<dbReference type="PANTHER" id="PTHR46468">
    <property type="entry name" value="SENTRIN-SPECIFIC PROTEASE 8"/>
    <property type="match status" value="1"/>
</dbReference>
<evidence type="ECO:0000256" key="4">
    <source>
        <dbReference type="ARBA" id="ARBA00022807"/>
    </source>
</evidence>
<dbReference type="InterPro" id="IPR044613">
    <property type="entry name" value="Nep1/2-like"/>
</dbReference>
<reference evidence="6" key="1">
    <citation type="submission" date="2024-02" db="EMBL/GenBank/DDBJ databases">
        <authorList>
            <consortium name="ELIXIR-Norway"/>
            <consortium name="Elixir Norway"/>
        </authorList>
    </citation>
    <scope>NUCLEOTIDE SEQUENCE</scope>
</reference>
<keyword evidence="4" id="KW-0788">Thiol protease</keyword>
<dbReference type="Proteomes" id="UP001497512">
    <property type="component" value="Chromosome 15"/>
</dbReference>
<dbReference type="Pfam" id="PF02902">
    <property type="entry name" value="Peptidase_C48"/>
    <property type="match status" value="1"/>
</dbReference>
<dbReference type="InterPro" id="IPR038765">
    <property type="entry name" value="Papain-like_cys_pep_sf"/>
</dbReference>
<dbReference type="PANTHER" id="PTHR46468:SF1">
    <property type="entry name" value="SENTRIN-SPECIFIC PROTEASE 8"/>
    <property type="match status" value="1"/>
</dbReference>
<sequence length="230" mass="26142">MEYRKDEKVLSYGDVVLRRSDLDLLEGPCYLNDRLIEFYLQYLSAKFADSCYAATPSSPLLLVSPAITFWLLHCPDSESLVASIAPLQLQDREMVMFALNNNEDVEMAEGGSHWTLLVYIRKENVLQHYDSMAGCNRRQAQELANKLKPFISSGSTPPKLVEQTTPQQQNSYDCGVYVIAIAQLLCNVFEDSHKCIPVQDVDILLHTQVTPSFVHKMRRNILELISQLVK</sequence>
<evidence type="ECO:0000256" key="1">
    <source>
        <dbReference type="ARBA" id="ARBA00005234"/>
    </source>
</evidence>
<accession>A0ABP0TVS8</accession>
<dbReference type="PROSITE" id="PS50600">
    <property type="entry name" value="ULP_PROTEASE"/>
    <property type="match status" value="1"/>
</dbReference>
<evidence type="ECO:0000259" key="5">
    <source>
        <dbReference type="PROSITE" id="PS50600"/>
    </source>
</evidence>
<dbReference type="InterPro" id="IPR003653">
    <property type="entry name" value="Peptidase_C48_C"/>
</dbReference>
<name>A0ABP0TVS8_9BRYO</name>
<keyword evidence="7" id="KW-1185">Reference proteome</keyword>
<evidence type="ECO:0000313" key="7">
    <source>
        <dbReference type="Proteomes" id="UP001497512"/>
    </source>
</evidence>
<comment type="similarity">
    <text evidence="1">Belongs to the peptidase C48 family.</text>
</comment>
<dbReference type="EMBL" id="OZ019907">
    <property type="protein sequence ID" value="CAK9205725.1"/>
    <property type="molecule type" value="Genomic_DNA"/>
</dbReference>
<evidence type="ECO:0000256" key="2">
    <source>
        <dbReference type="ARBA" id="ARBA00022670"/>
    </source>
</evidence>
<evidence type="ECO:0000313" key="6">
    <source>
        <dbReference type="EMBL" id="CAK9205725.1"/>
    </source>
</evidence>